<name>A0A6J2UFN4_DROLE</name>
<feature type="region of interest" description="Disordered" evidence="2">
    <location>
        <begin position="1"/>
        <end position="20"/>
    </location>
</feature>
<dbReference type="InterPro" id="IPR040357">
    <property type="entry name" value="Vma22/CCDC115"/>
</dbReference>
<evidence type="ECO:0000313" key="3">
    <source>
        <dbReference type="Proteomes" id="UP000504634"/>
    </source>
</evidence>
<dbReference type="PANTHER" id="PTHR31996">
    <property type="entry name" value="COILED-COIL DOMAIN-CONTAINING PROTEIN 115"/>
    <property type="match status" value="1"/>
</dbReference>
<dbReference type="GeneID" id="115632806"/>
<dbReference type="RefSeq" id="XP_030385917.1">
    <property type="nucleotide sequence ID" value="XM_030530057.1"/>
</dbReference>
<keyword evidence="3" id="KW-1185">Reference proteome</keyword>
<dbReference type="PANTHER" id="PTHR31996:SF2">
    <property type="entry name" value="COILED-COIL DOMAIN-CONTAINING PROTEIN 115"/>
    <property type="match status" value="1"/>
</dbReference>
<reference evidence="4" key="1">
    <citation type="submission" date="2025-08" db="UniProtKB">
        <authorList>
            <consortium name="RefSeq"/>
        </authorList>
    </citation>
    <scope>IDENTIFICATION</scope>
    <source>
        <strain evidence="4">11010-0011.00</strain>
        <tissue evidence="4">Whole body</tissue>
    </source>
</reference>
<organism evidence="3 4">
    <name type="scientific">Drosophila lebanonensis</name>
    <name type="common">Fruit fly</name>
    <name type="synonym">Scaptodrosophila lebanonensis</name>
    <dbReference type="NCBI Taxonomy" id="7225"/>
    <lineage>
        <taxon>Eukaryota</taxon>
        <taxon>Metazoa</taxon>
        <taxon>Ecdysozoa</taxon>
        <taxon>Arthropoda</taxon>
        <taxon>Hexapoda</taxon>
        <taxon>Insecta</taxon>
        <taxon>Pterygota</taxon>
        <taxon>Neoptera</taxon>
        <taxon>Endopterygota</taxon>
        <taxon>Diptera</taxon>
        <taxon>Brachycera</taxon>
        <taxon>Muscomorpha</taxon>
        <taxon>Ephydroidea</taxon>
        <taxon>Drosophilidae</taxon>
        <taxon>Scaptodrosophila</taxon>
    </lineage>
</organism>
<gene>
    <name evidence="4" type="primary">LOC115632806</name>
</gene>
<dbReference type="GO" id="GO:0070072">
    <property type="term" value="P:vacuolar proton-transporting V-type ATPase complex assembly"/>
    <property type="evidence" value="ECO:0007669"/>
    <property type="project" value="InterPro"/>
</dbReference>
<evidence type="ECO:0000313" key="4">
    <source>
        <dbReference type="RefSeq" id="XP_030385917.1"/>
    </source>
</evidence>
<accession>A0A6J2UFN4</accession>
<dbReference type="Proteomes" id="UP000504634">
    <property type="component" value="Unplaced"/>
</dbReference>
<dbReference type="OrthoDB" id="408631at2759"/>
<dbReference type="GO" id="GO:0051082">
    <property type="term" value="F:unfolded protein binding"/>
    <property type="evidence" value="ECO:0007669"/>
    <property type="project" value="TreeGrafter"/>
</dbReference>
<proteinExistence type="predicted"/>
<evidence type="ECO:0000256" key="1">
    <source>
        <dbReference type="ARBA" id="ARBA00093634"/>
    </source>
</evidence>
<dbReference type="AlphaFoldDB" id="A0A6J2UFN4"/>
<sequence>MSIAGKDCQPSTTTAATNPTPTTGGLLDALYLQLLQLIEERTEQQLTLAEHTKRGSVLLARTRLQQGHWSAPAQLPRTRPYKALCRLVQQALPDCLSGTLFRLLRYTVEPERGYVAPEKHIFGSLLPLSLRVAGKKFERCIDLVVECANVQRELQAVVAAIERLKRTLDRRHCGNETQATSLT</sequence>
<protein>
    <recommendedName>
        <fullName evidence="1">Vacuolar ATPase assembly protein VMA22</fullName>
    </recommendedName>
</protein>
<evidence type="ECO:0000256" key="2">
    <source>
        <dbReference type="SAM" id="MobiDB-lite"/>
    </source>
</evidence>